<proteinExistence type="predicted"/>
<name>A0ABV7EED9_9SPHN</name>
<evidence type="ECO:0000313" key="2">
    <source>
        <dbReference type="Proteomes" id="UP001595378"/>
    </source>
</evidence>
<organism evidence="1 2">
    <name type="scientific">Alteraurantiacibacter lauratis</name>
    <dbReference type="NCBI Taxonomy" id="2054627"/>
    <lineage>
        <taxon>Bacteria</taxon>
        <taxon>Pseudomonadati</taxon>
        <taxon>Pseudomonadota</taxon>
        <taxon>Alphaproteobacteria</taxon>
        <taxon>Sphingomonadales</taxon>
        <taxon>Erythrobacteraceae</taxon>
        <taxon>Alteraurantiacibacter</taxon>
    </lineage>
</organism>
<evidence type="ECO:0000313" key="1">
    <source>
        <dbReference type="EMBL" id="MFC3100213.1"/>
    </source>
</evidence>
<protein>
    <recommendedName>
        <fullName evidence="3">Tetratricopeptide repeat protein</fullName>
    </recommendedName>
</protein>
<dbReference type="SUPFAM" id="SSF48452">
    <property type="entry name" value="TPR-like"/>
    <property type="match status" value="1"/>
</dbReference>
<reference evidence="2" key="1">
    <citation type="journal article" date="2019" name="Int. J. Syst. Evol. Microbiol.">
        <title>The Global Catalogue of Microorganisms (GCM) 10K type strain sequencing project: providing services to taxonomists for standard genome sequencing and annotation.</title>
        <authorList>
            <consortium name="The Broad Institute Genomics Platform"/>
            <consortium name="The Broad Institute Genome Sequencing Center for Infectious Disease"/>
            <person name="Wu L."/>
            <person name="Ma J."/>
        </authorList>
    </citation>
    <scope>NUCLEOTIDE SEQUENCE [LARGE SCALE GENOMIC DNA]</scope>
    <source>
        <strain evidence="2">KCTC 52606</strain>
    </source>
</reference>
<dbReference type="Proteomes" id="UP001595378">
    <property type="component" value="Unassembled WGS sequence"/>
</dbReference>
<keyword evidence="2" id="KW-1185">Reference proteome</keyword>
<gene>
    <name evidence="1" type="ORF">ACFODK_04835</name>
</gene>
<sequence length="237" mass="25139">MIGRVVWIAALAVVGLVIGAAQIDRASRYAPQLASLVPAPFRSFSLVHLAQDAMAKEQTEDALRLVRELVRARPLPAEHLTLLSQAELRAGMSDSGLAALEEAGRRGWREPYAQAAMARAALLAGNADAAVQRLAALLATGAAGADVTEPILAELAATPQGRTALARQLAQPGYWQAGVIARPRLFPPGGYEEMVRLAAREEGGLACPLRDNAINALRRARDTEGAARLAELDCRRG</sequence>
<dbReference type="RefSeq" id="WP_336918007.1">
    <property type="nucleotide sequence ID" value="NZ_JBANRN010000003.1"/>
</dbReference>
<accession>A0ABV7EED9</accession>
<comment type="caution">
    <text evidence="1">The sequence shown here is derived from an EMBL/GenBank/DDBJ whole genome shotgun (WGS) entry which is preliminary data.</text>
</comment>
<dbReference type="InterPro" id="IPR011990">
    <property type="entry name" value="TPR-like_helical_dom_sf"/>
</dbReference>
<evidence type="ECO:0008006" key="3">
    <source>
        <dbReference type="Google" id="ProtNLM"/>
    </source>
</evidence>
<dbReference type="EMBL" id="JBHRSU010000004">
    <property type="protein sequence ID" value="MFC3100213.1"/>
    <property type="molecule type" value="Genomic_DNA"/>
</dbReference>